<dbReference type="RefSeq" id="WP_227423604.1">
    <property type="nucleotide sequence ID" value="NZ_CP071868.1"/>
</dbReference>
<evidence type="ECO:0000313" key="2">
    <source>
        <dbReference type="Proteomes" id="UP000663937"/>
    </source>
</evidence>
<dbReference type="AlphaFoldDB" id="A0A8A4ZBG6"/>
<dbReference type="EMBL" id="CP071868">
    <property type="protein sequence ID" value="QTE29330.1"/>
    <property type="molecule type" value="Genomic_DNA"/>
</dbReference>
<dbReference type="Proteomes" id="UP000663937">
    <property type="component" value="Chromosome"/>
</dbReference>
<accession>A0A8A4ZBG6</accession>
<gene>
    <name evidence="1" type="ORF">J4E96_18990</name>
</gene>
<keyword evidence="2" id="KW-1185">Reference proteome</keyword>
<reference evidence="1" key="1">
    <citation type="submission" date="2021-03" db="EMBL/GenBank/DDBJ databases">
        <title>Pengzhenrongella sicca gen. nov., sp. nov., a new member of suborder Micrococcineae isolated from High-Arctic tundra soil.</title>
        <authorList>
            <person name="Peng F."/>
        </authorList>
    </citation>
    <scope>NUCLEOTIDE SEQUENCE</scope>
    <source>
        <strain evidence="1">LRZ-2</strain>
    </source>
</reference>
<organism evidence="1 2">
    <name type="scientific">Pengzhenrongella sicca</name>
    <dbReference type="NCBI Taxonomy" id="2819238"/>
    <lineage>
        <taxon>Bacteria</taxon>
        <taxon>Bacillati</taxon>
        <taxon>Actinomycetota</taxon>
        <taxon>Actinomycetes</taxon>
        <taxon>Micrococcales</taxon>
        <taxon>Pengzhenrongella</taxon>
    </lineage>
</organism>
<name>A0A8A4ZBG6_9MICO</name>
<protein>
    <submittedName>
        <fullName evidence="1">Uncharacterized protein</fullName>
    </submittedName>
</protein>
<evidence type="ECO:0000313" key="1">
    <source>
        <dbReference type="EMBL" id="QTE29330.1"/>
    </source>
</evidence>
<dbReference type="KEGG" id="psic:J4E96_18990"/>
<proteinExistence type="predicted"/>
<sequence>MADDPTVIAHAMLTQALSMEPIARPALAGANLGLAAIWLRDRAAAVLTGAVRPQELLDDAVERLVAEQLAGAPGTLSAVRWQYAAAVSIAAAELAGTGKQVDPAMVKYLTSDPDGMLAALAELTAHLYRVHDGFGAAAVVRALQP</sequence>